<sequence length="75" mass="7896">MVKHSVSKAKCVTESATEHQSSESVDHQESSEKNVALTKIGKLTLYVLNSEASRGGNVEGGSSLEACSKHPNPAV</sequence>
<dbReference type="EMBL" id="FJUW01000076">
    <property type="protein sequence ID" value="CZT12823.1"/>
    <property type="molecule type" value="Genomic_DNA"/>
</dbReference>
<comment type="caution">
    <text evidence="2">The sequence shown here is derived from an EMBL/GenBank/DDBJ whole genome shotgun (WGS) entry which is preliminary data.</text>
</comment>
<proteinExistence type="predicted"/>
<reference evidence="3" key="1">
    <citation type="submission" date="2016-03" db="EMBL/GenBank/DDBJ databases">
        <authorList>
            <person name="Ploux O."/>
        </authorList>
    </citation>
    <scope>NUCLEOTIDE SEQUENCE [LARGE SCALE GENOMIC DNA]</scope>
    <source>
        <strain evidence="3">UK7</strain>
    </source>
</reference>
<protein>
    <submittedName>
        <fullName evidence="2">Uncharacterized protein</fullName>
    </submittedName>
</protein>
<evidence type="ECO:0000313" key="3">
    <source>
        <dbReference type="Proteomes" id="UP000178129"/>
    </source>
</evidence>
<evidence type="ECO:0000313" key="2">
    <source>
        <dbReference type="EMBL" id="CZT12823.1"/>
    </source>
</evidence>
<organism evidence="2 3">
    <name type="scientific">Rhynchosporium graminicola</name>
    <dbReference type="NCBI Taxonomy" id="2792576"/>
    <lineage>
        <taxon>Eukaryota</taxon>
        <taxon>Fungi</taxon>
        <taxon>Dikarya</taxon>
        <taxon>Ascomycota</taxon>
        <taxon>Pezizomycotina</taxon>
        <taxon>Leotiomycetes</taxon>
        <taxon>Helotiales</taxon>
        <taxon>Ploettnerulaceae</taxon>
        <taxon>Rhynchosporium</taxon>
    </lineage>
</organism>
<name>A0A1E1LQN4_9HELO</name>
<feature type="region of interest" description="Disordered" evidence="1">
    <location>
        <begin position="53"/>
        <end position="75"/>
    </location>
</feature>
<feature type="region of interest" description="Disordered" evidence="1">
    <location>
        <begin position="1"/>
        <end position="33"/>
    </location>
</feature>
<evidence type="ECO:0000256" key="1">
    <source>
        <dbReference type="SAM" id="MobiDB-lite"/>
    </source>
</evidence>
<gene>
    <name evidence="2" type="ORF">RCO7_15200</name>
</gene>
<accession>A0A1E1LQN4</accession>
<dbReference type="Proteomes" id="UP000178129">
    <property type="component" value="Unassembled WGS sequence"/>
</dbReference>
<dbReference type="AlphaFoldDB" id="A0A1E1LQN4"/>
<dbReference type="InParanoid" id="A0A1E1LQN4"/>
<feature type="compositionally biased region" description="Basic and acidic residues" evidence="1">
    <location>
        <begin position="16"/>
        <end position="32"/>
    </location>
</feature>
<keyword evidence="3" id="KW-1185">Reference proteome</keyword>